<evidence type="ECO:0000313" key="2">
    <source>
        <dbReference type="Proteomes" id="UP000282084"/>
    </source>
</evidence>
<keyword evidence="2" id="KW-1185">Reference proteome</keyword>
<name>A0A495W793_9PSEU</name>
<gene>
    <name evidence="1" type="ORF">C8E97_6334</name>
</gene>
<organism evidence="1 2">
    <name type="scientific">Saccharothrix australiensis</name>
    <dbReference type="NCBI Taxonomy" id="2072"/>
    <lineage>
        <taxon>Bacteria</taxon>
        <taxon>Bacillati</taxon>
        <taxon>Actinomycetota</taxon>
        <taxon>Actinomycetes</taxon>
        <taxon>Pseudonocardiales</taxon>
        <taxon>Pseudonocardiaceae</taxon>
        <taxon>Saccharothrix</taxon>
    </lineage>
</organism>
<comment type="caution">
    <text evidence="1">The sequence shown here is derived from an EMBL/GenBank/DDBJ whole genome shotgun (WGS) entry which is preliminary data.</text>
</comment>
<sequence length="76" mass="8093">MVGMFFRWRPGRRGAVTTCACAPEWPGLRAELDGHEVSGVPSPGGASPMVLMLGLVARCTGCDAVYPHGWAVAERH</sequence>
<dbReference type="Proteomes" id="UP000282084">
    <property type="component" value="Unassembled WGS sequence"/>
</dbReference>
<accession>A0A495W793</accession>
<dbReference type="EMBL" id="RBXO01000001">
    <property type="protein sequence ID" value="RKT57611.1"/>
    <property type="molecule type" value="Genomic_DNA"/>
</dbReference>
<reference evidence="1 2" key="1">
    <citation type="submission" date="2018-10" db="EMBL/GenBank/DDBJ databases">
        <title>Sequencing the genomes of 1000 actinobacteria strains.</title>
        <authorList>
            <person name="Klenk H.-P."/>
        </authorList>
    </citation>
    <scope>NUCLEOTIDE SEQUENCE [LARGE SCALE GENOMIC DNA]</scope>
    <source>
        <strain evidence="1 2">DSM 43800</strain>
    </source>
</reference>
<proteinExistence type="predicted"/>
<protein>
    <submittedName>
        <fullName evidence="1">Uncharacterized protein</fullName>
    </submittedName>
</protein>
<dbReference type="AlphaFoldDB" id="A0A495W793"/>
<evidence type="ECO:0000313" key="1">
    <source>
        <dbReference type="EMBL" id="RKT57611.1"/>
    </source>
</evidence>